<proteinExistence type="predicted"/>
<dbReference type="InterPro" id="IPR046341">
    <property type="entry name" value="SET_dom_sf"/>
</dbReference>
<dbReference type="Pfam" id="PF00856">
    <property type="entry name" value="SET"/>
    <property type="match status" value="1"/>
</dbReference>
<accession>A0A6C0LZB9</accession>
<dbReference type="PROSITE" id="PS50280">
    <property type="entry name" value="SET"/>
    <property type="match status" value="1"/>
</dbReference>
<dbReference type="SMART" id="SM00317">
    <property type="entry name" value="SET"/>
    <property type="match status" value="1"/>
</dbReference>
<dbReference type="InterPro" id="IPR001214">
    <property type="entry name" value="SET_dom"/>
</dbReference>
<feature type="domain" description="SET" evidence="1">
    <location>
        <begin position="5"/>
        <end position="89"/>
    </location>
</feature>
<name>A0A6C0LZB9_9ZZZZ</name>
<evidence type="ECO:0000259" key="1">
    <source>
        <dbReference type="PROSITE" id="PS50280"/>
    </source>
</evidence>
<evidence type="ECO:0000313" key="2">
    <source>
        <dbReference type="EMBL" id="QHU35091.1"/>
    </source>
</evidence>
<protein>
    <recommendedName>
        <fullName evidence="1">SET domain-containing protein</fullName>
    </recommendedName>
</protein>
<dbReference type="Gene3D" id="2.170.270.10">
    <property type="entry name" value="SET domain"/>
    <property type="match status" value="1"/>
</dbReference>
<sequence>MKLNKLFEVKDSNIHGVGIFAKKKIKKNTKIDIGIKYYCYLFPCITKDFGSLINHSFKPNCTLEMYENNYFVTSNKVINNNEEITLNYNRTPWFIANAKDNYK</sequence>
<dbReference type="SUPFAM" id="SSF82199">
    <property type="entry name" value="SET domain"/>
    <property type="match status" value="1"/>
</dbReference>
<dbReference type="EMBL" id="MN740583">
    <property type="protein sequence ID" value="QHU35091.1"/>
    <property type="molecule type" value="Genomic_DNA"/>
</dbReference>
<reference evidence="2" key="1">
    <citation type="journal article" date="2020" name="Nature">
        <title>Giant virus diversity and host interactions through global metagenomics.</title>
        <authorList>
            <person name="Schulz F."/>
            <person name="Roux S."/>
            <person name="Paez-Espino D."/>
            <person name="Jungbluth S."/>
            <person name="Walsh D.A."/>
            <person name="Denef V.J."/>
            <person name="McMahon K.D."/>
            <person name="Konstantinidis K.T."/>
            <person name="Eloe-Fadrosh E.A."/>
            <person name="Kyrpides N.C."/>
            <person name="Woyke T."/>
        </authorList>
    </citation>
    <scope>NUCLEOTIDE SEQUENCE</scope>
    <source>
        <strain evidence="2">GVMAG-S-1017745-26</strain>
    </source>
</reference>
<organism evidence="2">
    <name type="scientific">viral metagenome</name>
    <dbReference type="NCBI Taxonomy" id="1070528"/>
    <lineage>
        <taxon>unclassified sequences</taxon>
        <taxon>metagenomes</taxon>
        <taxon>organismal metagenomes</taxon>
    </lineage>
</organism>
<dbReference type="AlphaFoldDB" id="A0A6C0LZB9"/>